<dbReference type="InterPro" id="IPR036291">
    <property type="entry name" value="NAD(P)-bd_dom_sf"/>
</dbReference>
<evidence type="ECO:0000313" key="3">
    <source>
        <dbReference type="Ensembl" id="ENSSANP00000034055.1"/>
    </source>
</evidence>
<proteinExistence type="inferred from homology"/>
<sequence length="238" mass="27113">MACRDLEKAERAQKEIMEDSGNQNIVIRNLDLSDTKSIREFAEVINNGERALHILINNAGIMMCPYSKTADGFEMQFGVNHLGKVFFMCYSFKRSICPLINLSSMAHSWGTIALDDINSERSYHSRRAYGQSKLANILFTHTGVTAYAVHPGIVRTELKRHMNLGLLIMWKVFRPFTKSPVQGAQTTIYCAVQPELDKESGAYYSNCRPSRCTRAARDDEMAEKLWELSCKMLEIVWN</sequence>
<dbReference type="AlphaFoldDB" id="A0A671ML03"/>
<name>A0A671ML03_9TELE</name>
<evidence type="ECO:0000256" key="1">
    <source>
        <dbReference type="ARBA" id="ARBA00006484"/>
    </source>
</evidence>
<protein>
    <submittedName>
        <fullName evidence="3">Si:dkey-94e7.2</fullName>
    </submittedName>
</protein>
<dbReference type="InterPro" id="IPR002347">
    <property type="entry name" value="SDR_fam"/>
</dbReference>
<accession>A0A671ML03</accession>
<comment type="similarity">
    <text evidence="1">Belongs to the short-chain dehydrogenases/reductases (SDR) family.</text>
</comment>
<keyword evidence="2" id="KW-0560">Oxidoreductase</keyword>
<dbReference type="Gene3D" id="3.40.50.720">
    <property type="entry name" value="NAD(P)-binding Rossmann-like Domain"/>
    <property type="match status" value="1"/>
</dbReference>
<evidence type="ECO:0000313" key="4">
    <source>
        <dbReference type="Proteomes" id="UP000472260"/>
    </source>
</evidence>
<dbReference type="GO" id="GO:0016491">
    <property type="term" value="F:oxidoreductase activity"/>
    <property type="evidence" value="ECO:0007669"/>
    <property type="project" value="UniProtKB-KW"/>
</dbReference>
<dbReference type="Ensembl" id="ENSSANT00000036263.1">
    <property type="protein sequence ID" value="ENSSANP00000034055.1"/>
    <property type="gene ID" value="ENSSANG00000017377.1"/>
</dbReference>
<dbReference type="SUPFAM" id="SSF51735">
    <property type="entry name" value="NAD(P)-binding Rossmann-fold domains"/>
    <property type="match status" value="1"/>
</dbReference>
<dbReference type="PANTHER" id="PTHR43157">
    <property type="entry name" value="PHOSPHATIDYLINOSITOL-GLYCAN BIOSYNTHESIS CLASS F PROTEIN-RELATED"/>
    <property type="match status" value="1"/>
</dbReference>
<dbReference type="Proteomes" id="UP000472260">
    <property type="component" value="Unassembled WGS sequence"/>
</dbReference>
<reference evidence="3" key="2">
    <citation type="submission" date="2025-09" db="UniProtKB">
        <authorList>
            <consortium name="Ensembl"/>
        </authorList>
    </citation>
    <scope>IDENTIFICATION</scope>
</reference>
<evidence type="ECO:0000256" key="2">
    <source>
        <dbReference type="ARBA" id="ARBA00023002"/>
    </source>
</evidence>
<reference evidence="3" key="1">
    <citation type="submission" date="2025-08" db="UniProtKB">
        <authorList>
            <consortium name="Ensembl"/>
        </authorList>
    </citation>
    <scope>IDENTIFICATION</scope>
</reference>
<dbReference type="PANTHER" id="PTHR43157:SF69">
    <property type="entry name" value="RETINOL DEHYDROGENASE 12-LIKE"/>
    <property type="match status" value="1"/>
</dbReference>
<keyword evidence="4" id="KW-1185">Reference proteome</keyword>
<organism evidence="3 4">
    <name type="scientific">Sinocyclocheilus anshuiensis</name>
    <dbReference type="NCBI Taxonomy" id="1608454"/>
    <lineage>
        <taxon>Eukaryota</taxon>
        <taxon>Metazoa</taxon>
        <taxon>Chordata</taxon>
        <taxon>Craniata</taxon>
        <taxon>Vertebrata</taxon>
        <taxon>Euteleostomi</taxon>
        <taxon>Actinopterygii</taxon>
        <taxon>Neopterygii</taxon>
        <taxon>Teleostei</taxon>
        <taxon>Ostariophysi</taxon>
        <taxon>Cypriniformes</taxon>
        <taxon>Cyprinidae</taxon>
        <taxon>Cyprininae</taxon>
        <taxon>Sinocyclocheilus</taxon>
    </lineage>
</organism>
<dbReference type="Pfam" id="PF00106">
    <property type="entry name" value="adh_short"/>
    <property type="match status" value="1"/>
</dbReference>